<evidence type="ECO:0000313" key="14">
    <source>
        <dbReference type="Proteomes" id="UP000032304"/>
    </source>
</evidence>
<dbReference type="Gene3D" id="3.30.1520.10">
    <property type="entry name" value="Phox-like domain"/>
    <property type="match status" value="1"/>
</dbReference>
<dbReference type="PROSITE" id="PS50195">
    <property type="entry name" value="PX"/>
    <property type="match status" value="1"/>
</dbReference>
<keyword evidence="6" id="KW-0653">Protein transport</keyword>
<dbReference type="InterPro" id="IPR044588">
    <property type="entry name" value="EREX-like"/>
</dbReference>
<organism evidence="13 14">
    <name type="scientific">Gossypium raimondii</name>
    <name type="common">Peruvian cotton</name>
    <name type="synonym">Gossypium klotzschianum subsp. raimondii</name>
    <dbReference type="NCBI Taxonomy" id="29730"/>
    <lineage>
        <taxon>Eukaryota</taxon>
        <taxon>Viridiplantae</taxon>
        <taxon>Streptophyta</taxon>
        <taxon>Embryophyta</taxon>
        <taxon>Tracheophyta</taxon>
        <taxon>Spermatophyta</taxon>
        <taxon>Magnoliopsida</taxon>
        <taxon>eudicotyledons</taxon>
        <taxon>Gunneridae</taxon>
        <taxon>Pentapetalae</taxon>
        <taxon>rosids</taxon>
        <taxon>malvids</taxon>
        <taxon>Malvales</taxon>
        <taxon>Malvaceae</taxon>
        <taxon>Malvoideae</taxon>
        <taxon>Gossypium</taxon>
    </lineage>
</organism>
<evidence type="ECO:0000256" key="10">
    <source>
        <dbReference type="SAM" id="Coils"/>
    </source>
</evidence>
<name>A0A0D2PLC1_GOSRA</name>
<dbReference type="GO" id="GO:0005829">
    <property type="term" value="C:cytosol"/>
    <property type="evidence" value="ECO:0007669"/>
    <property type="project" value="UniProtKB-SubCell"/>
</dbReference>
<dbReference type="SUPFAM" id="SSF64268">
    <property type="entry name" value="PX domain"/>
    <property type="match status" value="1"/>
</dbReference>
<keyword evidence="14" id="KW-1185">Reference proteome</keyword>
<dbReference type="EMBL" id="CM001740">
    <property type="protein sequence ID" value="KJB07634.1"/>
    <property type="molecule type" value="Genomic_DNA"/>
</dbReference>
<evidence type="ECO:0000256" key="8">
    <source>
        <dbReference type="ARBA" id="ARBA00023136"/>
    </source>
</evidence>
<dbReference type="Pfam" id="PF00787">
    <property type="entry name" value="PX"/>
    <property type="match status" value="1"/>
</dbReference>
<comment type="subcellular location">
    <subcellularLocation>
        <location evidence="2">Cytoplasm</location>
        <location evidence="2">Cytosol</location>
    </subcellularLocation>
    <subcellularLocation>
        <location evidence="1">Endosome membrane</location>
        <topology evidence="1">Peripheral membrane protein</topology>
    </subcellularLocation>
</comment>
<reference evidence="13 14" key="1">
    <citation type="journal article" date="2012" name="Nature">
        <title>Repeated polyploidization of Gossypium genomes and the evolution of spinnable cotton fibres.</title>
        <authorList>
            <person name="Paterson A.H."/>
            <person name="Wendel J.F."/>
            <person name="Gundlach H."/>
            <person name="Guo H."/>
            <person name="Jenkins J."/>
            <person name="Jin D."/>
            <person name="Llewellyn D."/>
            <person name="Showmaker K.C."/>
            <person name="Shu S."/>
            <person name="Udall J."/>
            <person name="Yoo M.J."/>
            <person name="Byers R."/>
            <person name="Chen W."/>
            <person name="Doron-Faigenboim A."/>
            <person name="Duke M.V."/>
            <person name="Gong L."/>
            <person name="Grimwood J."/>
            <person name="Grover C."/>
            <person name="Grupp K."/>
            <person name="Hu G."/>
            <person name="Lee T.H."/>
            <person name="Li J."/>
            <person name="Lin L."/>
            <person name="Liu T."/>
            <person name="Marler B.S."/>
            <person name="Page J.T."/>
            <person name="Roberts A.W."/>
            <person name="Romanel E."/>
            <person name="Sanders W.S."/>
            <person name="Szadkowski E."/>
            <person name="Tan X."/>
            <person name="Tang H."/>
            <person name="Xu C."/>
            <person name="Wang J."/>
            <person name="Wang Z."/>
            <person name="Zhang D."/>
            <person name="Zhang L."/>
            <person name="Ashrafi H."/>
            <person name="Bedon F."/>
            <person name="Bowers J.E."/>
            <person name="Brubaker C.L."/>
            <person name="Chee P.W."/>
            <person name="Das S."/>
            <person name="Gingle A.R."/>
            <person name="Haigler C.H."/>
            <person name="Harker D."/>
            <person name="Hoffmann L.V."/>
            <person name="Hovav R."/>
            <person name="Jones D.C."/>
            <person name="Lemke C."/>
            <person name="Mansoor S."/>
            <person name="ur Rahman M."/>
            <person name="Rainville L.N."/>
            <person name="Rambani A."/>
            <person name="Reddy U.K."/>
            <person name="Rong J.K."/>
            <person name="Saranga Y."/>
            <person name="Scheffler B.E."/>
            <person name="Scheffler J.A."/>
            <person name="Stelly D.M."/>
            <person name="Triplett B.A."/>
            <person name="Van Deynze A."/>
            <person name="Vaslin M.F."/>
            <person name="Waghmare V.N."/>
            <person name="Walford S.A."/>
            <person name="Wright R.J."/>
            <person name="Zaki E.A."/>
            <person name="Zhang T."/>
            <person name="Dennis E.S."/>
            <person name="Mayer K.F."/>
            <person name="Peterson D.G."/>
            <person name="Rokhsar D.S."/>
            <person name="Wang X."/>
            <person name="Schmutz J."/>
        </authorList>
    </citation>
    <scope>NUCLEOTIDE SEQUENCE [LARGE SCALE GENOMIC DNA]</scope>
</reference>
<dbReference type="InterPro" id="IPR036871">
    <property type="entry name" value="PX_dom_sf"/>
</dbReference>
<evidence type="ECO:0000256" key="3">
    <source>
        <dbReference type="ARBA" id="ARBA00022448"/>
    </source>
</evidence>
<evidence type="ECO:0000256" key="2">
    <source>
        <dbReference type="ARBA" id="ARBA00004514"/>
    </source>
</evidence>
<evidence type="ECO:0000313" key="13">
    <source>
        <dbReference type="EMBL" id="KJB07634.1"/>
    </source>
</evidence>
<dbReference type="Gramene" id="KJB07634">
    <property type="protein sequence ID" value="KJB07634"/>
    <property type="gene ID" value="B456_001G034600"/>
</dbReference>
<keyword evidence="4" id="KW-0963">Cytoplasm</keyword>
<evidence type="ECO:0000256" key="5">
    <source>
        <dbReference type="ARBA" id="ARBA00022753"/>
    </source>
</evidence>
<keyword evidence="7 10" id="KW-0175">Coiled coil</keyword>
<sequence>MGLRRCLSGWIGVRPLVNGMGGKLFGHMILKQDGVTLLQYHLGLSFPKQEIQILLWVQVGLQSPEGVTTTRGVLRRFNDFLKLFTELKTAFPKKSLPPAPPKGLLRMKSRVLLEERRYSLEEWMTKLLSDFDLSRSVTVASFLELEAAARSAFQEVNKCSSEPNVAGNSTISSNEIHPSSNTSHIAGCSSVTSDYGSDTAYETSELGSPRLGRENSSDIGLGDLTLDEDLSGSIENFVKYGMSNIDEGLSMGQTILEQLEDFPRHKTHNRNINKTLEKDTYNGNGSRASFHGTDGLELFSEPEPAKAAGHARKLSTESVGSDVTSLRDLQFSGATQIVLPLDQRHKMNRFLLTMQQGLFTAKTDMEDLIARLNQEIAVKGYLTTKVKDLEVELESTKQKSKENLQQALLIERERFTQMQWEMAELRRKLLEMELNLNPKQDEMQITETTNHSAAKEEDAMLQELNASKEQLNIISKQYEELETKSKAEIKVLVKEVKSLRKSEKELKQEVDQSLSKISEVEVQLEHERQISKHVRTAREKLLNECQLLHNRLLECNVNLSIVDDENLIKDSSLVEEALDLLTKSDDKITVLLAEVQLLAKEDSSAIGDTDNVHDNHYDNRIDDELRKIIADIFTDNAKLRKQVNSQLQHRLKCDIMSKNNDKELEKS</sequence>
<gene>
    <name evidence="13" type="ORF">B456_001G034600</name>
</gene>
<keyword evidence="8" id="KW-0472">Membrane</keyword>
<evidence type="ECO:0000256" key="11">
    <source>
        <dbReference type="SAM" id="MobiDB-lite"/>
    </source>
</evidence>
<dbReference type="PANTHER" id="PTHR46856:SF1">
    <property type="entry name" value="PX DOMAIN-CONTAINING PROTEIN EREL1-RELATED"/>
    <property type="match status" value="1"/>
</dbReference>
<evidence type="ECO:0000256" key="1">
    <source>
        <dbReference type="ARBA" id="ARBA00004481"/>
    </source>
</evidence>
<dbReference type="FunFam" id="3.30.1520.10:FF:000060">
    <property type="entry name" value="Phox (PX) domain-containing protein"/>
    <property type="match status" value="1"/>
</dbReference>
<feature type="region of interest" description="Disordered" evidence="11">
    <location>
        <begin position="196"/>
        <end position="221"/>
    </location>
</feature>
<dbReference type="AlphaFoldDB" id="A0A0D2PLC1"/>
<protein>
    <recommendedName>
        <fullName evidence="12">PX domain-containing protein</fullName>
    </recommendedName>
</protein>
<keyword evidence="5" id="KW-0967">Endosome</keyword>
<proteinExistence type="predicted"/>
<dbReference type="GO" id="GO:0035091">
    <property type="term" value="F:phosphatidylinositol binding"/>
    <property type="evidence" value="ECO:0007669"/>
    <property type="project" value="InterPro"/>
</dbReference>
<accession>A0A0D2PLC1</accession>
<evidence type="ECO:0000256" key="9">
    <source>
        <dbReference type="ARBA" id="ARBA00055681"/>
    </source>
</evidence>
<keyword evidence="3" id="KW-0813">Transport</keyword>
<dbReference type="GO" id="GO:0015031">
    <property type="term" value="P:protein transport"/>
    <property type="evidence" value="ECO:0007669"/>
    <property type="project" value="UniProtKB-KW"/>
</dbReference>
<feature type="coiled-coil region" evidence="10">
    <location>
        <begin position="386"/>
        <end position="523"/>
    </location>
</feature>
<feature type="domain" description="PX" evidence="12">
    <location>
        <begin position="1"/>
        <end position="150"/>
    </location>
</feature>
<evidence type="ECO:0000256" key="4">
    <source>
        <dbReference type="ARBA" id="ARBA00022490"/>
    </source>
</evidence>
<dbReference type="InterPro" id="IPR001683">
    <property type="entry name" value="PX_dom"/>
</dbReference>
<evidence type="ECO:0000256" key="6">
    <source>
        <dbReference type="ARBA" id="ARBA00022927"/>
    </source>
</evidence>
<evidence type="ECO:0000259" key="12">
    <source>
        <dbReference type="PROSITE" id="PS50195"/>
    </source>
</evidence>
<comment type="function">
    <text evidence="9">Acts as an effector of RABF2A and RABF2B. Involved in vacuolar transport of storage proteins. Regulates membrane trafficking to protein storage vacuoles (PSVs). Binds specifically to phosphatidylinositol 3-monophosphate (PtdIns3P).</text>
</comment>
<dbReference type="PANTHER" id="PTHR46856">
    <property type="entry name" value="PX DOMAIN-CONTAINING PROTEIN EREL1-RELATED"/>
    <property type="match status" value="1"/>
</dbReference>
<dbReference type="SMART" id="SM00312">
    <property type="entry name" value="PX"/>
    <property type="match status" value="1"/>
</dbReference>
<dbReference type="Proteomes" id="UP000032304">
    <property type="component" value="Chromosome 1"/>
</dbReference>
<feature type="compositionally biased region" description="Polar residues" evidence="11">
    <location>
        <begin position="196"/>
        <end position="206"/>
    </location>
</feature>
<evidence type="ECO:0000256" key="7">
    <source>
        <dbReference type="ARBA" id="ARBA00023054"/>
    </source>
</evidence>
<dbReference type="GO" id="GO:0010008">
    <property type="term" value="C:endosome membrane"/>
    <property type="evidence" value="ECO:0007669"/>
    <property type="project" value="UniProtKB-SubCell"/>
</dbReference>